<dbReference type="InterPro" id="IPR038358">
    <property type="entry name" value="VPS28_N_sf"/>
</dbReference>
<evidence type="ECO:0000259" key="7">
    <source>
        <dbReference type="PROSITE" id="PS51310"/>
    </source>
</evidence>
<evidence type="ECO:0000313" key="9">
    <source>
        <dbReference type="EMBL" id="EIE27366.1"/>
    </source>
</evidence>
<accession>I0Z9P7</accession>
<dbReference type="RefSeq" id="XP_005651910.1">
    <property type="nucleotide sequence ID" value="XM_005651853.1"/>
</dbReference>
<dbReference type="InterPro" id="IPR007143">
    <property type="entry name" value="Vps28"/>
</dbReference>
<organism evidence="9 10">
    <name type="scientific">Coccomyxa subellipsoidea (strain C-169)</name>
    <name type="common">Green microalga</name>
    <dbReference type="NCBI Taxonomy" id="574566"/>
    <lineage>
        <taxon>Eukaryota</taxon>
        <taxon>Viridiplantae</taxon>
        <taxon>Chlorophyta</taxon>
        <taxon>core chlorophytes</taxon>
        <taxon>Trebouxiophyceae</taxon>
        <taxon>Trebouxiophyceae incertae sedis</taxon>
        <taxon>Coccomyxaceae</taxon>
        <taxon>Coccomyxa</taxon>
        <taxon>Coccomyxa subellipsoidea</taxon>
    </lineage>
</organism>
<dbReference type="GO" id="GO:0043328">
    <property type="term" value="P:protein transport to vacuole involved in ubiquitin-dependent protein catabolic process via the multivesicular body sorting pathway"/>
    <property type="evidence" value="ECO:0007669"/>
    <property type="project" value="TreeGrafter"/>
</dbReference>
<feature type="domain" description="VPS28 N-terminal" evidence="8">
    <location>
        <begin position="1"/>
        <end position="106"/>
    </location>
</feature>
<dbReference type="PIRSF" id="PIRSF017535">
    <property type="entry name" value="VPS28"/>
    <property type="match status" value="1"/>
</dbReference>
<protein>
    <recommendedName>
        <fullName evidence="5">Vacuolar protein sorting-associated protein 28 homolog</fullName>
    </recommendedName>
</protein>
<keyword evidence="4 5" id="KW-0653">Protein transport</keyword>
<dbReference type="eggNOG" id="KOG3284">
    <property type="taxonomic scope" value="Eukaryota"/>
</dbReference>
<dbReference type="PROSITE" id="PS51310">
    <property type="entry name" value="VPS28_C"/>
    <property type="match status" value="1"/>
</dbReference>
<evidence type="ECO:0000256" key="2">
    <source>
        <dbReference type="ARBA" id="ARBA00022448"/>
    </source>
</evidence>
<dbReference type="Pfam" id="PF03997">
    <property type="entry name" value="VPS28"/>
    <property type="match status" value="1"/>
</dbReference>
<dbReference type="PANTHER" id="PTHR12937:SF0">
    <property type="entry name" value="VACUOLAR PROTEIN SORTING-ASSOCIATED PROTEIN 28 HOMOLOG"/>
    <property type="match status" value="1"/>
</dbReference>
<keyword evidence="10" id="KW-1185">Reference proteome</keyword>
<keyword evidence="3 5" id="KW-0967">Endosome</keyword>
<dbReference type="OrthoDB" id="2671at2759"/>
<dbReference type="FunFam" id="1.20.120.1130:FF:000001">
    <property type="entry name" value="Vacuolar protein sorting-associated protein 28 homolog"/>
    <property type="match status" value="1"/>
</dbReference>
<evidence type="ECO:0000256" key="4">
    <source>
        <dbReference type="ARBA" id="ARBA00022927"/>
    </source>
</evidence>
<comment type="similarity">
    <text evidence="5 6">Belongs to the VPS28 family.</text>
</comment>
<dbReference type="Proteomes" id="UP000007264">
    <property type="component" value="Unassembled WGS sequence"/>
</dbReference>
<dbReference type="STRING" id="574566.I0Z9P7"/>
<keyword evidence="2 5" id="KW-0813">Transport</keyword>
<evidence type="ECO:0000256" key="1">
    <source>
        <dbReference type="ARBA" id="ARBA00004177"/>
    </source>
</evidence>
<dbReference type="InterPro" id="IPR037206">
    <property type="entry name" value="VPS28_C_sf"/>
</dbReference>
<evidence type="ECO:0000256" key="5">
    <source>
        <dbReference type="PIRNR" id="PIRNR017535"/>
    </source>
</evidence>
<dbReference type="SUPFAM" id="SSF140427">
    <property type="entry name" value="VPS28 C-terminal domain-like"/>
    <property type="match status" value="1"/>
</dbReference>
<dbReference type="GO" id="GO:0044877">
    <property type="term" value="F:protein-containing complex binding"/>
    <property type="evidence" value="ECO:0007669"/>
    <property type="project" value="TreeGrafter"/>
</dbReference>
<evidence type="ECO:0000259" key="8">
    <source>
        <dbReference type="PROSITE" id="PS51313"/>
    </source>
</evidence>
<feature type="domain" description="VPS28 C-terminal" evidence="7">
    <location>
        <begin position="115"/>
        <end position="211"/>
    </location>
</feature>
<dbReference type="PANTHER" id="PTHR12937">
    <property type="entry name" value="VACUOLAR PROTEIN SORTING 28, ISOFORM 2 VPS28"/>
    <property type="match status" value="1"/>
</dbReference>
<comment type="caution">
    <text evidence="9">The sequence shown here is derived from an EMBL/GenBank/DDBJ whole genome shotgun (WGS) entry which is preliminary data.</text>
</comment>
<dbReference type="Gene3D" id="1.20.120.1130">
    <property type="match status" value="1"/>
</dbReference>
<dbReference type="Gene3D" id="1.20.1440.200">
    <property type="match status" value="1"/>
</dbReference>
<dbReference type="PROSITE" id="PS51313">
    <property type="entry name" value="VPS28_N"/>
    <property type="match status" value="1"/>
</dbReference>
<evidence type="ECO:0000313" key="10">
    <source>
        <dbReference type="Proteomes" id="UP000007264"/>
    </source>
</evidence>
<evidence type="ECO:0000256" key="3">
    <source>
        <dbReference type="ARBA" id="ARBA00022753"/>
    </source>
</evidence>
<dbReference type="GO" id="GO:0000813">
    <property type="term" value="C:ESCRT I complex"/>
    <property type="evidence" value="ECO:0007669"/>
    <property type="project" value="UniProtKB-UniRule"/>
</dbReference>
<dbReference type="InterPro" id="IPR037202">
    <property type="entry name" value="ESCRT_assembly_dom"/>
</dbReference>
<proteinExistence type="inferred from homology"/>
<comment type="function">
    <text evidence="5">Component of the ESCRT-I complex (endosomal sorting complex required for transport I), a regulator of vesicular trafficking process.</text>
</comment>
<dbReference type="AlphaFoldDB" id="I0Z9P7"/>
<dbReference type="SUPFAM" id="SSF140111">
    <property type="entry name" value="Endosomal sorting complex assembly domain"/>
    <property type="match status" value="1"/>
</dbReference>
<sequence>MAGADDAPAIKLYSSKKEQEMYENFADLFAIVKTTEKLERAYVRDAISAKDYEPLCAKLIAQFRTLWETLKDTVPDVEKFMADYNMQCPMAAKRLIYSGMPATVEHGKPRCPSHPSSVAVAETVQHFITAMDSLKLNMVAVDQLYPVLNDLMQSMNKVVQLPGDFAGKVKVKAWITKLHNMPASKELEEADVRQLLFELESSYNDFMAFLNIGGRS</sequence>
<gene>
    <name evidence="9" type="ORF">COCSUDRAFT_11238</name>
</gene>
<dbReference type="InterPro" id="IPR017898">
    <property type="entry name" value="VPS28_N"/>
</dbReference>
<dbReference type="EMBL" id="AGSI01000001">
    <property type="protein sequence ID" value="EIE27366.1"/>
    <property type="molecule type" value="Genomic_DNA"/>
</dbReference>
<dbReference type="InterPro" id="IPR017899">
    <property type="entry name" value="VPS28_C"/>
</dbReference>
<evidence type="ECO:0000256" key="6">
    <source>
        <dbReference type="PROSITE-ProRule" id="PRU00642"/>
    </source>
</evidence>
<comment type="subcellular location">
    <subcellularLocation>
        <location evidence="1">Endosome</location>
    </subcellularLocation>
</comment>
<dbReference type="KEGG" id="csl:COCSUDRAFT_11238"/>
<reference evidence="9 10" key="1">
    <citation type="journal article" date="2012" name="Genome Biol.">
        <title>The genome of the polar eukaryotic microalga coccomyxa subellipsoidea reveals traits of cold adaptation.</title>
        <authorList>
            <person name="Blanc G."/>
            <person name="Agarkova I."/>
            <person name="Grimwood J."/>
            <person name="Kuo A."/>
            <person name="Brueggeman A."/>
            <person name="Dunigan D."/>
            <person name="Gurnon J."/>
            <person name="Ladunga I."/>
            <person name="Lindquist E."/>
            <person name="Lucas S."/>
            <person name="Pangilinan J."/>
            <person name="Proschold T."/>
            <person name="Salamov A."/>
            <person name="Schmutz J."/>
            <person name="Weeks D."/>
            <person name="Yamada T."/>
            <person name="Claverie J.M."/>
            <person name="Grigoriev I."/>
            <person name="Van Etten J."/>
            <person name="Lomsadze A."/>
            <person name="Borodovsky M."/>
        </authorList>
    </citation>
    <scope>NUCLEOTIDE SEQUENCE [LARGE SCALE GENOMIC DNA]</scope>
    <source>
        <strain evidence="9 10">C-169</strain>
    </source>
</reference>
<name>I0Z9P7_COCSC</name>
<dbReference type="GeneID" id="17045381"/>